<name>A0AAE1CYZ9_9GAST</name>
<gene>
    <name evidence="1" type="ORF">RRG08_065234</name>
</gene>
<organism evidence="1 2">
    <name type="scientific">Elysia crispata</name>
    <name type="common">lettuce slug</name>
    <dbReference type="NCBI Taxonomy" id="231223"/>
    <lineage>
        <taxon>Eukaryota</taxon>
        <taxon>Metazoa</taxon>
        <taxon>Spiralia</taxon>
        <taxon>Lophotrochozoa</taxon>
        <taxon>Mollusca</taxon>
        <taxon>Gastropoda</taxon>
        <taxon>Heterobranchia</taxon>
        <taxon>Euthyneura</taxon>
        <taxon>Panpulmonata</taxon>
        <taxon>Sacoglossa</taxon>
        <taxon>Placobranchoidea</taxon>
        <taxon>Plakobranchidae</taxon>
        <taxon>Elysia</taxon>
    </lineage>
</organism>
<protein>
    <submittedName>
        <fullName evidence="1">Uncharacterized protein</fullName>
    </submittedName>
</protein>
<keyword evidence="2" id="KW-1185">Reference proteome</keyword>
<evidence type="ECO:0000313" key="1">
    <source>
        <dbReference type="EMBL" id="KAK3746069.1"/>
    </source>
</evidence>
<accession>A0AAE1CYZ9</accession>
<dbReference type="Proteomes" id="UP001283361">
    <property type="component" value="Unassembled WGS sequence"/>
</dbReference>
<comment type="caution">
    <text evidence="1">The sequence shown here is derived from an EMBL/GenBank/DDBJ whole genome shotgun (WGS) entry which is preliminary data.</text>
</comment>
<reference evidence="1" key="1">
    <citation type="journal article" date="2023" name="G3 (Bethesda)">
        <title>A reference genome for the long-term kleptoplast-retaining sea slug Elysia crispata morphotype clarki.</title>
        <authorList>
            <person name="Eastman K.E."/>
            <person name="Pendleton A.L."/>
            <person name="Shaikh M.A."/>
            <person name="Suttiyut T."/>
            <person name="Ogas R."/>
            <person name="Tomko P."/>
            <person name="Gavelis G."/>
            <person name="Widhalm J.R."/>
            <person name="Wisecaver J.H."/>
        </authorList>
    </citation>
    <scope>NUCLEOTIDE SEQUENCE</scope>
    <source>
        <strain evidence="1">ECLA1</strain>
    </source>
</reference>
<dbReference type="EMBL" id="JAWDGP010006169">
    <property type="protein sequence ID" value="KAK3746069.1"/>
    <property type="molecule type" value="Genomic_DNA"/>
</dbReference>
<sequence length="93" mass="10035">MVTGMGKGREAGLQNALNRVTNKQSGLICPRNKNLNQLLFFSVRIARLPNLPFVIKFISLCGMPASRHTQDTAVAADGELADPANSRTGHKST</sequence>
<proteinExistence type="predicted"/>
<dbReference type="AlphaFoldDB" id="A0AAE1CYZ9"/>
<evidence type="ECO:0000313" key="2">
    <source>
        <dbReference type="Proteomes" id="UP001283361"/>
    </source>
</evidence>